<keyword evidence="4" id="KW-1185">Reference proteome</keyword>
<name>A0A1G7P075_9PROT</name>
<dbReference type="RefSeq" id="WP_090018993.1">
    <property type="nucleotide sequence ID" value="NZ_FNCE01000002.1"/>
</dbReference>
<accession>A0A1G7P075</accession>
<dbReference type="AlphaFoldDB" id="A0A1G7P075"/>
<reference evidence="3 4" key="1">
    <citation type="submission" date="2016-10" db="EMBL/GenBank/DDBJ databases">
        <authorList>
            <person name="de Groot N.N."/>
        </authorList>
    </citation>
    <scope>NUCLEOTIDE SEQUENCE [LARGE SCALE GENOMIC DNA]</scope>
    <source>
        <strain evidence="3 4">DSM 25584</strain>
    </source>
</reference>
<evidence type="ECO:0000313" key="3">
    <source>
        <dbReference type="EMBL" id="SDF79517.1"/>
    </source>
</evidence>
<feature type="signal peptide" evidence="2">
    <location>
        <begin position="1"/>
        <end position="27"/>
    </location>
</feature>
<evidence type="ECO:0000256" key="2">
    <source>
        <dbReference type="SAM" id="SignalP"/>
    </source>
</evidence>
<evidence type="ECO:0000256" key="1">
    <source>
        <dbReference type="SAM" id="MobiDB-lite"/>
    </source>
</evidence>
<dbReference type="STRING" id="1082479.SAMN05216241_102379"/>
<proteinExistence type="predicted"/>
<dbReference type="Proteomes" id="UP000199415">
    <property type="component" value="Unassembled WGS sequence"/>
</dbReference>
<dbReference type="EMBL" id="FNCE01000002">
    <property type="protein sequence ID" value="SDF79517.1"/>
    <property type="molecule type" value="Genomic_DNA"/>
</dbReference>
<gene>
    <name evidence="3" type="ORF">SAMN05216241_102379</name>
</gene>
<feature type="compositionally biased region" description="Gly residues" evidence="1">
    <location>
        <begin position="286"/>
        <end position="306"/>
    </location>
</feature>
<feature type="chain" id="PRO_5011701155" evidence="2">
    <location>
        <begin position="28"/>
        <end position="306"/>
    </location>
</feature>
<keyword evidence="2" id="KW-0732">Signal</keyword>
<organism evidence="3 4">
    <name type="scientific">Limimonas halophila</name>
    <dbReference type="NCBI Taxonomy" id="1082479"/>
    <lineage>
        <taxon>Bacteria</taxon>
        <taxon>Pseudomonadati</taxon>
        <taxon>Pseudomonadota</taxon>
        <taxon>Alphaproteobacteria</taxon>
        <taxon>Rhodospirillales</taxon>
        <taxon>Rhodovibrionaceae</taxon>
        <taxon>Limimonas</taxon>
    </lineage>
</organism>
<protein>
    <submittedName>
        <fullName evidence="3">Uncharacterized protein</fullName>
    </submittedName>
</protein>
<sequence length="306" mass="31432">MANNRVKLWVGLGAAAFAAGAGPQAAAADTGSPATAGEMPAAIQLASAGGEGGEGGEGGTALPDDQKNLYRILFFESHLRVSKQLVDAGAIDQAKTHAGHVVEHLDGHIGHELDEYGFDTDDLKDAAEELVERMEDGAGTEAIHAGWGRAIHALSELKLGIPAIKQQDPDYVMSVATALLRKANAEYAAAVQDRQLVNRAEYQDARGFVWTARDLIGTAAGELRGRDADAFDGLLEKFATLMAAFPSPTGPDSTPTEPGEVSATVSQIELSMSGLYVGGRPVAAEGGEGGEGGDGGEGGEGGEGSH</sequence>
<feature type="region of interest" description="Disordered" evidence="1">
    <location>
        <begin position="279"/>
        <end position="306"/>
    </location>
</feature>
<dbReference type="OrthoDB" id="7359338at2"/>
<evidence type="ECO:0000313" key="4">
    <source>
        <dbReference type="Proteomes" id="UP000199415"/>
    </source>
</evidence>